<evidence type="ECO:0000313" key="2">
    <source>
        <dbReference type="EMBL" id="KAL0133719.1"/>
    </source>
</evidence>
<dbReference type="Proteomes" id="UP001430953">
    <property type="component" value="Unassembled WGS sequence"/>
</dbReference>
<keyword evidence="3" id="KW-1185">Reference proteome</keyword>
<feature type="chain" id="PRO_5043946286" evidence="1">
    <location>
        <begin position="20"/>
        <end position="82"/>
    </location>
</feature>
<protein>
    <submittedName>
        <fullName evidence="2">Uncharacterized protein</fullName>
    </submittedName>
</protein>
<keyword evidence="1" id="KW-0732">Signal</keyword>
<accession>A0AAW2H2L1</accession>
<dbReference type="AlphaFoldDB" id="A0AAW2H2L1"/>
<name>A0AAW2H2L1_9HYME</name>
<proteinExistence type="predicted"/>
<gene>
    <name evidence="2" type="ORF">PUN28_000993</name>
</gene>
<evidence type="ECO:0000313" key="3">
    <source>
        <dbReference type="Proteomes" id="UP001430953"/>
    </source>
</evidence>
<evidence type="ECO:0000256" key="1">
    <source>
        <dbReference type="SAM" id="SignalP"/>
    </source>
</evidence>
<dbReference type="EMBL" id="JADYXP020000001">
    <property type="protein sequence ID" value="KAL0133719.1"/>
    <property type="molecule type" value="Genomic_DNA"/>
</dbReference>
<sequence>MKRFALFCIFLLFVQYSVQVPQYENCLSEVLPAVDQQRCIKVTCTSQNKYKIEECNCAKNAGQHLGEIHSEYPVCCPRCSKI</sequence>
<comment type="caution">
    <text evidence="2">The sequence shown here is derived from an EMBL/GenBank/DDBJ whole genome shotgun (WGS) entry which is preliminary data.</text>
</comment>
<reference evidence="2 3" key="1">
    <citation type="submission" date="2023-03" db="EMBL/GenBank/DDBJ databases">
        <title>High recombination rates correlate with genetic variation in Cardiocondyla obscurior ants.</title>
        <authorList>
            <person name="Errbii M."/>
        </authorList>
    </citation>
    <scope>NUCLEOTIDE SEQUENCE [LARGE SCALE GENOMIC DNA]</scope>
    <source>
        <strain evidence="2">Alpha-2009</strain>
        <tissue evidence="2">Whole body</tissue>
    </source>
</reference>
<feature type="signal peptide" evidence="1">
    <location>
        <begin position="1"/>
        <end position="19"/>
    </location>
</feature>
<organism evidence="2 3">
    <name type="scientific">Cardiocondyla obscurior</name>
    <dbReference type="NCBI Taxonomy" id="286306"/>
    <lineage>
        <taxon>Eukaryota</taxon>
        <taxon>Metazoa</taxon>
        <taxon>Ecdysozoa</taxon>
        <taxon>Arthropoda</taxon>
        <taxon>Hexapoda</taxon>
        <taxon>Insecta</taxon>
        <taxon>Pterygota</taxon>
        <taxon>Neoptera</taxon>
        <taxon>Endopterygota</taxon>
        <taxon>Hymenoptera</taxon>
        <taxon>Apocrita</taxon>
        <taxon>Aculeata</taxon>
        <taxon>Formicoidea</taxon>
        <taxon>Formicidae</taxon>
        <taxon>Myrmicinae</taxon>
        <taxon>Cardiocondyla</taxon>
    </lineage>
</organism>